<keyword evidence="1" id="KW-0808">Transferase</keyword>
<sequence>MGPGAERRDAVYSVWGLFLLGPLAVRGSGPSGRAPWAGPTRAGLAAALAAAARWPGRGPRRTSRRAARGSRATRRATGVPGCRSGDALKGSRHQSGPDFFSVSNKWTEGWLDSQDFDASVYSRLADNEVRAYADCYLSSRKPERTMLVAKVDAGAAQGAGGVGGWASAFGGGGSIVGCIGCEVKRMLRITGDVVPEDFDTGGVDSDELTYLMPIVADLAVSSEFRGRGIAKALVSELEGVVIGWGYDEVGLLVEATNFQAIGVYDRLGYRLSGIRPQEPTSYFDLREGRIATRRTTALVLRKSLKPFPIGALENLNWGQLFVVFVIFNGVLGAAESGALEAALPAELTWLVPPLASLQVGLSSAVSRSLGVLP</sequence>
<reference evidence="6" key="1">
    <citation type="submission" date="2023-10" db="EMBL/GenBank/DDBJ databases">
        <authorList>
            <person name="Chen Y."/>
            <person name="Shah S."/>
            <person name="Dougan E. K."/>
            <person name="Thang M."/>
            <person name="Chan C."/>
        </authorList>
    </citation>
    <scope>NUCLEOTIDE SEQUENCE [LARGE SCALE GENOMIC DNA]</scope>
</reference>
<keyword evidence="4" id="KW-0732">Signal</keyword>
<evidence type="ECO:0000313" key="6">
    <source>
        <dbReference type="EMBL" id="CAK0882708.1"/>
    </source>
</evidence>
<gene>
    <name evidence="6" type="ORF">PCOR1329_LOCUS65142</name>
</gene>
<evidence type="ECO:0000256" key="3">
    <source>
        <dbReference type="SAM" id="MobiDB-lite"/>
    </source>
</evidence>
<feature type="signal peptide" evidence="4">
    <location>
        <begin position="1"/>
        <end position="27"/>
    </location>
</feature>
<dbReference type="Proteomes" id="UP001189429">
    <property type="component" value="Unassembled WGS sequence"/>
</dbReference>
<organism evidence="6 7">
    <name type="scientific">Prorocentrum cordatum</name>
    <dbReference type="NCBI Taxonomy" id="2364126"/>
    <lineage>
        <taxon>Eukaryota</taxon>
        <taxon>Sar</taxon>
        <taxon>Alveolata</taxon>
        <taxon>Dinophyceae</taxon>
        <taxon>Prorocentrales</taxon>
        <taxon>Prorocentraceae</taxon>
        <taxon>Prorocentrum</taxon>
    </lineage>
</organism>
<dbReference type="PANTHER" id="PTHR42919:SF8">
    <property type="entry name" value="N-ALPHA-ACETYLTRANSFERASE 50"/>
    <property type="match status" value="1"/>
</dbReference>
<evidence type="ECO:0000256" key="4">
    <source>
        <dbReference type="SAM" id="SignalP"/>
    </source>
</evidence>
<evidence type="ECO:0000313" key="7">
    <source>
        <dbReference type="Proteomes" id="UP001189429"/>
    </source>
</evidence>
<dbReference type="EMBL" id="CAUYUJ010018327">
    <property type="protein sequence ID" value="CAK0882708.1"/>
    <property type="molecule type" value="Genomic_DNA"/>
</dbReference>
<feature type="domain" description="N-acetyltransferase" evidence="5">
    <location>
        <begin position="215"/>
        <end position="305"/>
    </location>
</feature>
<dbReference type="InterPro" id="IPR000182">
    <property type="entry name" value="GNAT_dom"/>
</dbReference>
<protein>
    <recommendedName>
        <fullName evidence="5">N-acetyltransferase domain-containing protein</fullName>
    </recommendedName>
</protein>
<proteinExistence type="predicted"/>
<comment type="caution">
    <text evidence="6">The sequence shown here is derived from an EMBL/GenBank/DDBJ whole genome shotgun (WGS) entry which is preliminary data.</text>
</comment>
<keyword evidence="2" id="KW-0012">Acyltransferase</keyword>
<dbReference type="CDD" id="cd04301">
    <property type="entry name" value="NAT_SF"/>
    <property type="match status" value="1"/>
</dbReference>
<dbReference type="PANTHER" id="PTHR42919">
    <property type="entry name" value="N-ALPHA-ACETYLTRANSFERASE"/>
    <property type="match status" value="1"/>
</dbReference>
<dbReference type="InterPro" id="IPR051556">
    <property type="entry name" value="N-term/lysine_N-AcTrnsfr"/>
</dbReference>
<dbReference type="PROSITE" id="PS51186">
    <property type="entry name" value="GNAT"/>
    <property type="match status" value="1"/>
</dbReference>
<evidence type="ECO:0000259" key="5">
    <source>
        <dbReference type="PROSITE" id="PS51186"/>
    </source>
</evidence>
<evidence type="ECO:0000256" key="1">
    <source>
        <dbReference type="ARBA" id="ARBA00022679"/>
    </source>
</evidence>
<dbReference type="Pfam" id="PF00583">
    <property type="entry name" value="Acetyltransf_1"/>
    <property type="match status" value="1"/>
</dbReference>
<dbReference type="InterPro" id="IPR016181">
    <property type="entry name" value="Acyl_CoA_acyltransferase"/>
</dbReference>
<feature type="chain" id="PRO_5045594037" description="N-acetyltransferase domain-containing protein" evidence="4">
    <location>
        <begin position="28"/>
        <end position="373"/>
    </location>
</feature>
<accession>A0ABN9WD21</accession>
<keyword evidence="7" id="KW-1185">Reference proteome</keyword>
<feature type="region of interest" description="Disordered" evidence="3">
    <location>
        <begin position="54"/>
        <end position="94"/>
    </location>
</feature>
<dbReference type="Gene3D" id="3.40.630.30">
    <property type="match status" value="1"/>
</dbReference>
<evidence type="ECO:0000256" key="2">
    <source>
        <dbReference type="ARBA" id="ARBA00023315"/>
    </source>
</evidence>
<dbReference type="SUPFAM" id="SSF55729">
    <property type="entry name" value="Acyl-CoA N-acyltransferases (Nat)"/>
    <property type="match status" value="1"/>
</dbReference>
<feature type="compositionally biased region" description="Basic residues" evidence="3">
    <location>
        <begin position="58"/>
        <end position="74"/>
    </location>
</feature>
<name>A0ABN9WD21_9DINO</name>